<sequence length="53" mass="6413">MEYIKELEEITNMFLELADRSLDNKVIDEQTYKEITANKKQFLNHLQEKILIK</sequence>
<keyword evidence="2" id="KW-1185">Reference proteome</keyword>
<evidence type="ECO:0000313" key="1">
    <source>
        <dbReference type="EMBL" id="MBS4537070.1"/>
    </source>
</evidence>
<reference evidence="1" key="1">
    <citation type="submission" date="2019-12" db="EMBL/GenBank/DDBJ databases">
        <title>Clostridiaceae gen. nov. sp. nov., isolated from sediment in Xinjiang, China.</title>
        <authorList>
            <person name="Zhang R."/>
        </authorList>
    </citation>
    <scope>NUCLEOTIDE SEQUENCE</scope>
    <source>
        <strain evidence="1">D2Q-11</strain>
    </source>
</reference>
<accession>A0A942UTD2</accession>
<proteinExistence type="predicted"/>
<dbReference type="Proteomes" id="UP000724672">
    <property type="component" value="Unassembled WGS sequence"/>
</dbReference>
<name>A0A942UTD2_9FIRM</name>
<dbReference type="RefSeq" id="WP_203365002.1">
    <property type="nucleotide sequence ID" value="NZ_WSFT01000011.1"/>
</dbReference>
<organism evidence="1 2">
    <name type="scientific">Anaeromonas frigoriresistens</name>
    <dbReference type="NCBI Taxonomy" id="2683708"/>
    <lineage>
        <taxon>Bacteria</taxon>
        <taxon>Bacillati</taxon>
        <taxon>Bacillota</taxon>
        <taxon>Tissierellia</taxon>
        <taxon>Tissierellales</taxon>
        <taxon>Thermohalobacteraceae</taxon>
        <taxon>Anaeromonas</taxon>
    </lineage>
</organism>
<dbReference type="EMBL" id="WSFT01000011">
    <property type="protein sequence ID" value="MBS4537070.1"/>
    <property type="molecule type" value="Genomic_DNA"/>
</dbReference>
<gene>
    <name evidence="1" type="ORF">GOQ27_01270</name>
</gene>
<protein>
    <submittedName>
        <fullName evidence="1">Uncharacterized protein</fullName>
    </submittedName>
</protein>
<dbReference type="AlphaFoldDB" id="A0A942UTD2"/>
<comment type="caution">
    <text evidence="1">The sequence shown here is derived from an EMBL/GenBank/DDBJ whole genome shotgun (WGS) entry which is preliminary data.</text>
</comment>
<evidence type="ECO:0000313" key="2">
    <source>
        <dbReference type="Proteomes" id="UP000724672"/>
    </source>
</evidence>